<evidence type="ECO:0000256" key="5">
    <source>
        <dbReference type="ARBA" id="ARBA00023002"/>
    </source>
</evidence>
<dbReference type="GO" id="GO:0004497">
    <property type="term" value="F:monooxygenase activity"/>
    <property type="evidence" value="ECO:0007669"/>
    <property type="project" value="UniProtKB-KW"/>
</dbReference>
<dbReference type="InterPro" id="IPR050476">
    <property type="entry name" value="Insect_CytP450_Detox"/>
</dbReference>
<evidence type="ECO:0000256" key="6">
    <source>
        <dbReference type="ARBA" id="ARBA00023004"/>
    </source>
</evidence>
<keyword evidence="5" id="KW-0560">Oxidoreductase</keyword>
<sequence>LKMPDEIGLPGPPASLIHGNSRHFFDVVEQKGVEATPFIFPELEKIYGSTFGFYYGSYLDIVTTDPDIIKEVFITQFGNFVAKKKVPIAMVYPLLDGLIQVDHVGS</sequence>
<proteinExistence type="inferred from homology"/>
<dbReference type="InterPro" id="IPR036396">
    <property type="entry name" value="Cyt_P450_sf"/>
</dbReference>
<evidence type="ECO:0000256" key="3">
    <source>
        <dbReference type="ARBA" id="ARBA00022617"/>
    </source>
</evidence>
<reference evidence="9" key="1">
    <citation type="submission" date="2022-10" db="EMBL/GenBank/DDBJ databases">
        <title>Genome assembly of Pristionchus species.</title>
        <authorList>
            <person name="Yoshida K."/>
            <person name="Sommer R.J."/>
        </authorList>
    </citation>
    <scope>NUCLEOTIDE SEQUENCE [LARGE SCALE GENOMIC DNA]</scope>
    <source>
        <strain evidence="9">RS5460</strain>
    </source>
</reference>
<comment type="cofactor">
    <cofactor evidence="1">
        <name>heme</name>
        <dbReference type="ChEBI" id="CHEBI:30413"/>
    </cofactor>
</comment>
<dbReference type="AlphaFoldDB" id="A0AAN4ZAQ5"/>
<keyword evidence="7" id="KW-0503">Monooxygenase</keyword>
<dbReference type="GO" id="GO:0016705">
    <property type="term" value="F:oxidoreductase activity, acting on paired donors, with incorporation or reduction of molecular oxygen"/>
    <property type="evidence" value="ECO:0007669"/>
    <property type="project" value="InterPro"/>
</dbReference>
<dbReference type="Proteomes" id="UP001328107">
    <property type="component" value="Unassembled WGS sequence"/>
</dbReference>
<dbReference type="PANTHER" id="PTHR24292">
    <property type="entry name" value="CYTOCHROME P450"/>
    <property type="match status" value="1"/>
</dbReference>
<feature type="non-terminal residue" evidence="8">
    <location>
        <position position="106"/>
    </location>
</feature>
<organism evidence="8 9">
    <name type="scientific">Pristionchus mayeri</name>
    <dbReference type="NCBI Taxonomy" id="1317129"/>
    <lineage>
        <taxon>Eukaryota</taxon>
        <taxon>Metazoa</taxon>
        <taxon>Ecdysozoa</taxon>
        <taxon>Nematoda</taxon>
        <taxon>Chromadorea</taxon>
        <taxon>Rhabditida</taxon>
        <taxon>Rhabditina</taxon>
        <taxon>Diplogasteromorpha</taxon>
        <taxon>Diplogasteroidea</taxon>
        <taxon>Neodiplogasteridae</taxon>
        <taxon>Pristionchus</taxon>
    </lineage>
</organism>
<dbReference type="GO" id="GO:0005506">
    <property type="term" value="F:iron ion binding"/>
    <property type="evidence" value="ECO:0007669"/>
    <property type="project" value="InterPro"/>
</dbReference>
<dbReference type="Gene3D" id="1.10.630.10">
    <property type="entry name" value="Cytochrome P450"/>
    <property type="match status" value="1"/>
</dbReference>
<keyword evidence="3" id="KW-0349">Heme</keyword>
<evidence type="ECO:0000313" key="9">
    <source>
        <dbReference type="Proteomes" id="UP001328107"/>
    </source>
</evidence>
<evidence type="ECO:0000256" key="4">
    <source>
        <dbReference type="ARBA" id="ARBA00022723"/>
    </source>
</evidence>
<keyword evidence="9" id="KW-1185">Reference proteome</keyword>
<keyword evidence="4" id="KW-0479">Metal-binding</keyword>
<dbReference type="EMBL" id="BTRK01000002">
    <property type="protein sequence ID" value="GMR37687.1"/>
    <property type="molecule type" value="Genomic_DNA"/>
</dbReference>
<gene>
    <name evidence="8" type="ORF">PMAYCL1PPCAC_07882</name>
</gene>
<name>A0AAN4ZAQ5_9BILA</name>
<protein>
    <submittedName>
        <fullName evidence="8">Uncharacterized protein</fullName>
    </submittedName>
</protein>
<evidence type="ECO:0000256" key="2">
    <source>
        <dbReference type="ARBA" id="ARBA00010617"/>
    </source>
</evidence>
<evidence type="ECO:0000256" key="7">
    <source>
        <dbReference type="ARBA" id="ARBA00023033"/>
    </source>
</evidence>
<accession>A0AAN4ZAQ5</accession>
<evidence type="ECO:0000256" key="1">
    <source>
        <dbReference type="ARBA" id="ARBA00001971"/>
    </source>
</evidence>
<dbReference type="SUPFAM" id="SSF48264">
    <property type="entry name" value="Cytochrome P450"/>
    <property type="match status" value="1"/>
</dbReference>
<feature type="non-terminal residue" evidence="8">
    <location>
        <position position="1"/>
    </location>
</feature>
<dbReference type="PANTHER" id="PTHR24292:SF102">
    <property type="entry name" value="CYTOCHROME P450 FAMILY-RELATED"/>
    <property type="match status" value="1"/>
</dbReference>
<comment type="caution">
    <text evidence="8">The sequence shown here is derived from an EMBL/GenBank/DDBJ whole genome shotgun (WGS) entry which is preliminary data.</text>
</comment>
<keyword evidence="6" id="KW-0408">Iron</keyword>
<evidence type="ECO:0000313" key="8">
    <source>
        <dbReference type="EMBL" id="GMR37687.1"/>
    </source>
</evidence>
<comment type="similarity">
    <text evidence="2">Belongs to the cytochrome P450 family.</text>
</comment>
<dbReference type="GO" id="GO:0020037">
    <property type="term" value="F:heme binding"/>
    <property type="evidence" value="ECO:0007669"/>
    <property type="project" value="InterPro"/>
</dbReference>